<keyword evidence="1" id="KW-0472">Membrane</keyword>
<accession>A0AB73I0B1</accession>
<reference evidence="2" key="1">
    <citation type="submission" date="2022-09" db="EMBL/GenBank/DDBJ databases">
        <title>Intensive care unit water sources are persistently colonized with multi-drug resistant bacteria and are the site of extensive horizontal gene transfer of antibiotic resistance genes.</title>
        <authorList>
            <person name="Diorio-Toth L."/>
        </authorList>
    </citation>
    <scope>NUCLEOTIDE SEQUENCE</scope>
    <source>
        <strain evidence="2">GD04146</strain>
    </source>
</reference>
<gene>
    <name evidence="2" type="ORF">N7380_15090</name>
</gene>
<dbReference type="Proteomes" id="UP001158058">
    <property type="component" value="Unassembled WGS sequence"/>
</dbReference>
<sequence length="191" mass="21482">MPLQQSKGSHLGQKIVSTLALYLFLSTGVYVLAYHDFVPSKLIFWPSLIISLGVTLFLAAFMAKGLKNKTWIPAKGLSNYGPIKKATTYLALPLSLFFATWLNLYYLAPRAITSFTGEESFKLDSARAQKNLGRRKVCDFSIRLRTTESFLFKACTNSVFYEHSPKENFQVKIHTKESFFGFIVTGVNSAQ</sequence>
<feature type="transmembrane region" description="Helical" evidence="1">
    <location>
        <begin position="20"/>
        <end position="37"/>
    </location>
</feature>
<name>A0AB73I0B1_AQUAC</name>
<proteinExistence type="predicted"/>
<organism evidence="2 3">
    <name type="scientific">Aquipseudomonas alcaligenes</name>
    <name type="common">Pseudomonas alcaligenes</name>
    <dbReference type="NCBI Taxonomy" id="43263"/>
    <lineage>
        <taxon>Bacteria</taxon>
        <taxon>Pseudomonadati</taxon>
        <taxon>Pseudomonadota</taxon>
        <taxon>Gammaproteobacteria</taxon>
        <taxon>Pseudomonadales</taxon>
        <taxon>Pseudomonadaceae</taxon>
        <taxon>Aquipseudomonas</taxon>
    </lineage>
</organism>
<feature type="transmembrane region" description="Helical" evidence="1">
    <location>
        <begin position="87"/>
        <end position="108"/>
    </location>
</feature>
<comment type="caution">
    <text evidence="2">The sequence shown here is derived from an EMBL/GenBank/DDBJ whole genome shotgun (WGS) entry which is preliminary data.</text>
</comment>
<evidence type="ECO:0000313" key="3">
    <source>
        <dbReference type="Proteomes" id="UP001158058"/>
    </source>
</evidence>
<protein>
    <submittedName>
        <fullName evidence="2">Uncharacterized protein</fullName>
    </submittedName>
</protein>
<keyword evidence="1" id="KW-0812">Transmembrane</keyword>
<feature type="transmembrane region" description="Helical" evidence="1">
    <location>
        <begin position="43"/>
        <end position="66"/>
    </location>
</feature>
<keyword evidence="1" id="KW-1133">Transmembrane helix</keyword>
<dbReference type="RefSeq" id="WP_280002429.1">
    <property type="nucleotide sequence ID" value="NZ_JAODZF010000009.1"/>
</dbReference>
<evidence type="ECO:0000313" key="2">
    <source>
        <dbReference type="EMBL" id="MDH0143641.1"/>
    </source>
</evidence>
<evidence type="ECO:0000256" key="1">
    <source>
        <dbReference type="SAM" id="Phobius"/>
    </source>
</evidence>
<dbReference type="EMBL" id="JAODZF010000009">
    <property type="protein sequence ID" value="MDH0143641.1"/>
    <property type="molecule type" value="Genomic_DNA"/>
</dbReference>
<dbReference type="AlphaFoldDB" id="A0AB73I0B1"/>